<reference evidence="2" key="1">
    <citation type="submission" date="2016-08" db="EMBL/GenBank/DDBJ databases">
        <authorList>
            <person name="Merda D."/>
            <person name="Briand M."/>
            <person name="Taghouti G."/>
            <person name="Carrere S."/>
            <person name="Gouzy J."/>
            <person name="Portier P."/>
            <person name="Jacques M.-A."/>
            <person name="Fischer-Le Saux M."/>
        </authorList>
    </citation>
    <scope>NUCLEOTIDE SEQUENCE [LARGE SCALE GENOMIC DNA]</scope>
    <source>
        <strain evidence="2">CFBP4643</strain>
    </source>
</reference>
<protein>
    <submittedName>
        <fullName evidence="1">Uncharacterized protein</fullName>
    </submittedName>
</protein>
<organism evidence="1 2">
    <name type="scientific">Xanthomonas pisi</name>
    <dbReference type="NCBI Taxonomy" id="56457"/>
    <lineage>
        <taxon>Bacteria</taxon>
        <taxon>Pseudomonadati</taxon>
        <taxon>Pseudomonadota</taxon>
        <taxon>Gammaproteobacteria</taxon>
        <taxon>Lysobacterales</taxon>
        <taxon>Lysobacteraceae</taxon>
        <taxon>Xanthomonas</taxon>
    </lineage>
</organism>
<dbReference type="EMBL" id="MDEI01000021">
    <property type="protein sequence ID" value="PPU66454.1"/>
    <property type="molecule type" value="Genomic_DNA"/>
</dbReference>
<proteinExistence type="predicted"/>
<comment type="caution">
    <text evidence="1">The sequence shown here is derived from an EMBL/GenBank/DDBJ whole genome shotgun (WGS) entry which is preliminary data.</text>
</comment>
<sequence>MIHRLTVPGGWLDAQQLDGQLSRQLAGRPADAAIELHLGQDTRLSIGACVRLLSFLQALEANGTTVSVHGLSTWGLGSYLDRIGFFGLLGPGIAFRRVGPIGQFDDRRGDHPHLVELVAVAVSGARDAALPSKLADRVAACVLPEHREALGATAFTFFAELIDNIRLHSQSTRPGLVALQVYAPTAGVRRMVEVVVSDAGAGVLATLRPALAIDRPALAAMSDEDLLLYAVNKGASRHGSEAGCGITQSTLKVLRRVDPEVSLRVPELRLTLAPGANGYAITDQRRPPALFPLPGTHWVARYALD</sequence>
<accession>A0A2S7CYC4</accession>
<name>A0A2S7CYC4_9XANT</name>
<gene>
    <name evidence="1" type="ORF">XpiCFBP4643_19020</name>
</gene>
<dbReference type="AlphaFoldDB" id="A0A2S7CYC4"/>
<dbReference type="OrthoDB" id="8456403at2"/>
<evidence type="ECO:0000313" key="1">
    <source>
        <dbReference type="EMBL" id="PPU66454.1"/>
    </source>
</evidence>
<keyword evidence="2" id="KW-1185">Reference proteome</keyword>
<dbReference type="Proteomes" id="UP000238191">
    <property type="component" value="Unassembled WGS sequence"/>
</dbReference>
<dbReference type="RefSeq" id="WP_046963686.1">
    <property type="nucleotide sequence ID" value="NZ_MDEI01000021.1"/>
</dbReference>
<evidence type="ECO:0000313" key="2">
    <source>
        <dbReference type="Proteomes" id="UP000238191"/>
    </source>
</evidence>